<dbReference type="PANTHER" id="PTHR12911">
    <property type="entry name" value="SAD1/UNC-84-LIKE PROTEIN-RELATED"/>
    <property type="match status" value="1"/>
</dbReference>
<proteinExistence type="predicted"/>
<dbReference type="RefSeq" id="XP_041220741.1">
    <property type="nucleotide sequence ID" value="XM_041375751.1"/>
</dbReference>
<feature type="domain" description="SUN" evidence="5">
    <location>
        <begin position="57"/>
        <end position="233"/>
    </location>
</feature>
<sequence>MDHITASRSDFVATSGVFGPPELAPIEEHVRVLIKDVLNQHSKDTTALRDYALRSGGATIIPEFTSETFWNLSVGRCWLLKVQSLFTGIDLQLLHGLSAETVLLDDMKHGGCWASPGSHIRLGISLPHQLFVEQVTIDHVPLPVAQDITTAPRKVIIWGLIYSEESIIVPPDLDFQLKTTVMMGGSFTGTYLEIISFEYDVFHQTHIQTFAVSREIVGLQVDFDVIVVEVMSN</sequence>
<keyword evidence="7" id="KW-1185">Reference proteome</keyword>
<dbReference type="AlphaFoldDB" id="A0AAD4DW41"/>
<dbReference type="PROSITE" id="PS51469">
    <property type="entry name" value="SUN"/>
    <property type="match status" value="1"/>
</dbReference>
<evidence type="ECO:0000256" key="1">
    <source>
        <dbReference type="ARBA" id="ARBA00004370"/>
    </source>
</evidence>
<evidence type="ECO:0000259" key="5">
    <source>
        <dbReference type="PROSITE" id="PS51469"/>
    </source>
</evidence>
<comment type="caution">
    <text evidence="6">The sequence shown here is derived from an EMBL/GenBank/DDBJ whole genome shotgun (WGS) entry which is preliminary data.</text>
</comment>
<dbReference type="GO" id="GO:0034993">
    <property type="term" value="C:meiotic nuclear membrane microtubule tethering complex"/>
    <property type="evidence" value="ECO:0007669"/>
    <property type="project" value="TreeGrafter"/>
</dbReference>
<dbReference type="PANTHER" id="PTHR12911:SF8">
    <property type="entry name" value="KLAROID PROTEIN-RELATED"/>
    <property type="match status" value="1"/>
</dbReference>
<dbReference type="Proteomes" id="UP001195769">
    <property type="component" value="Unassembled WGS sequence"/>
</dbReference>
<evidence type="ECO:0000313" key="6">
    <source>
        <dbReference type="EMBL" id="KAG1895165.1"/>
    </source>
</evidence>
<dbReference type="InterPro" id="IPR045119">
    <property type="entry name" value="SUN1-5"/>
</dbReference>
<organism evidence="6 7">
    <name type="scientific">Suillus fuscotomentosus</name>
    <dbReference type="NCBI Taxonomy" id="1912939"/>
    <lineage>
        <taxon>Eukaryota</taxon>
        <taxon>Fungi</taxon>
        <taxon>Dikarya</taxon>
        <taxon>Basidiomycota</taxon>
        <taxon>Agaricomycotina</taxon>
        <taxon>Agaricomycetes</taxon>
        <taxon>Agaricomycetidae</taxon>
        <taxon>Boletales</taxon>
        <taxon>Suillineae</taxon>
        <taxon>Suillaceae</taxon>
        <taxon>Suillus</taxon>
    </lineage>
</organism>
<gene>
    <name evidence="6" type="ORF">F5891DRAFT_960610</name>
</gene>
<keyword evidence="3" id="KW-1133">Transmembrane helix</keyword>
<evidence type="ECO:0000256" key="4">
    <source>
        <dbReference type="ARBA" id="ARBA00023136"/>
    </source>
</evidence>
<accession>A0AAD4DW41</accession>
<dbReference type="Gene3D" id="2.60.120.260">
    <property type="entry name" value="Galactose-binding domain-like"/>
    <property type="match status" value="1"/>
</dbReference>
<name>A0AAD4DW41_9AGAM</name>
<dbReference type="Pfam" id="PF07738">
    <property type="entry name" value="Sad1_UNC"/>
    <property type="match status" value="1"/>
</dbReference>
<reference evidence="6" key="1">
    <citation type="journal article" date="2020" name="New Phytol.">
        <title>Comparative genomics reveals dynamic genome evolution in host specialist ectomycorrhizal fungi.</title>
        <authorList>
            <person name="Lofgren L.A."/>
            <person name="Nguyen N.H."/>
            <person name="Vilgalys R."/>
            <person name="Ruytinx J."/>
            <person name="Liao H.L."/>
            <person name="Branco S."/>
            <person name="Kuo A."/>
            <person name="LaButti K."/>
            <person name="Lipzen A."/>
            <person name="Andreopoulos W."/>
            <person name="Pangilinan J."/>
            <person name="Riley R."/>
            <person name="Hundley H."/>
            <person name="Na H."/>
            <person name="Barry K."/>
            <person name="Grigoriev I.V."/>
            <person name="Stajich J.E."/>
            <person name="Kennedy P.G."/>
        </authorList>
    </citation>
    <scope>NUCLEOTIDE SEQUENCE</scope>
    <source>
        <strain evidence="6">FC203</strain>
    </source>
</reference>
<dbReference type="GO" id="GO:0043495">
    <property type="term" value="F:protein-membrane adaptor activity"/>
    <property type="evidence" value="ECO:0007669"/>
    <property type="project" value="TreeGrafter"/>
</dbReference>
<comment type="subcellular location">
    <subcellularLocation>
        <location evidence="1">Membrane</location>
    </subcellularLocation>
</comment>
<dbReference type="InterPro" id="IPR012919">
    <property type="entry name" value="SUN_dom"/>
</dbReference>
<dbReference type="GeneID" id="64670049"/>
<keyword evidence="2" id="KW-0812">Transmembrane</keyword>
<evidence type="ECO:0000256" key="2">
    <source>
        <dbReference type="ARBA" id="ARBA00022692"/>
    </source>
</evidence>
<keyword evidence="4" id="KW-0472">Membrane</keyword>
<evidence type="ECO:0000313" key="7">
    <source>
        <dbReference type="Proteomes" id="UP001195769"/>
    </source>
</evidence>
<protein>
    <recommendedName>
        <fullName evidence="5">SUN domain-containing protein</fullName>
    </recommendedName>
</protein>
<dbReference type="EMBL" id="JABBWK010000070">
    <property type="protein sequence ID" value="KAG1895165.1"/>
    <property type="molecule type" value="Genomic_DNA"/>
</dbReference>
<evidence type="ECO:0000256" key="3">
    <source>
        <dbReference type="ARBA" id="ARBA00022989"/>
    </source>
</evidence>